<sequence>MSTVPAPRPPRAHRRTAAVALAAVTALLLAGCGLRWETDATAEPAPDAAETLRRDAVDDALDLAAAARGAGNGSDAAVAPVLDAVATTADVQVDALGGVYESGLPVPEGSPTPTPAPTSVTATPAEVLTLLGEAASQARDGARRAEDAGLARLLASVAASRAQL</sequence>
<dbReference type="AlphaFoldDB" id="A0A3M2IQ23"/>
<gene>
    <name evidence="1" type="ORF">EBM89_20145</name>
</gene>
<protein>
    <recommendedName>
        <fullName evidence="3">DUF4439 domain-containing protein</fullName>
    </recommendedName>
</protein>
<reference evidence="1 2" key="1">
    <citation type="submission" date="2018-10" db="EMBL/GenBank/DDBJ databases">
        <title>Isolation, diversity and antifungal activity of actinobacteria from wheat.</title>
        <authorList>
            <person name="Han C."/>
        </authorList>
    </citation>
    <scope>NUCLEOTIDE SEQUENCE [LARGE SCALE GENOMIC DNA]</scope>
    <source>
        <strain evidence="1 2">NEAU-YY56</strain>
    </source>
</reference>
<evidence type="ECO:0008006" key="3">
    <source>
        <dbReference type="Google" id="ProtNLM"/>
    </source>
</evidence>
<dbReference type="EMBL" id="RFFI01000213">
    <property type="protein sequence ID" value="RMI02434.1"/>
    <property type="molecule type" value="Genomic_DNA"/>
</dbReference>
<accession>A0A3M2IQ23</accession>
<feature type="non-terminal residue" evidence="1">
    <location>
        <position position="164"/>
    </location>
</feature>
<name>A0A3M2IQ23_9CELL</name>
<evidence type="ECO:0000313" key="2">
    <source>
        <dbReference type="Proteomes" id="UP000269289"/>
    </source>
</evidence>
<proteinExistence type="predicted"/>
<organism evidence="1 2">
    <name type="scientific">Cellulomonas triticagri</name>
    <dbReference type="NCBI Taxonomy" id="2483352"/>
    <lineage>
        <taxon>Bacteria</taxon>
        <taxon>Bacillati</taxon>
        <taxon>Actinomycetota</taxon>
        <taxon>Actinomycetes</taxon>
        <taxon>Micrococcales</taxon>
        <taxon>Cellulomonadaceae</taxon>
        <taxon>Cellulomonas</taxon>
    </lineage>
</organism>
<evidence type="ECO:0000313" key="1">
    <source>
        <dbReference type="EMBL" id="RMI02434.1"/>
    </source>
</evidence>
<keyword evidence="2" id="KW-1185">Reference proteome</keyword>
<comment type="caution">
    <text evidence="1">The sequence shown here is derived from an EMBL/GenBank/DDBJ whole genome shotgun (WGS) entry which is preliminary data.</text>
</comment>
<dbReference type="Proteomes" id="UP000269289">
    <property type="component" value="Unassembled WGS sequence"/>
</dbReference>